<feature type="compositionally biased region" description="Polar residues" evidence="1">
    <location>
        <begin position="40"/>
        <end position="69"/>
    </location>
</feature>
<organism evidence="2 3">
    <name type="scientific">Diplodia intermedia</name>
    <dbReference type="NCBI Taxonomy" id="856260"/>
    <lineage>
        <taxon>Eukaryota</taxon>
        <taxon>Fungi</taxon>
        <taxon>Dikarya</taxon>
        <taxon>Ascomycota</taxon>
        <taxon>Pezizomycotina</taxon>
        <taxon>Dothideomycetes</taxon>
        <taxon>Dothideomycetes incertae sedis</taxon>
        <taxon>Botryosphaeriales</taxon>
        <taxon>Botryosphaeriaceae</taxon>
        <taxon>Diplodia</taxon>
    </lineage>
</organism>
<feature type="compositionally biased region" description="Basic and acidic residues" evidence="1">
    <location>
        <begin position="103"/>
        <end position="116"/>
    </location>
</feature>
<keyword evidence="3" id="KW-1185">Reference proteome</keyword>
<dbReference type="EMBL" id="JAKEKT020000006">
    <property type="protein sequence ID" value="KAL1649517.1"/>
    <property type="molecule type" value="Genomic_DNA"/>
</dbReference>
<feature type="compositionally biased region" description="Basic and acidic residues" evidence="1">
    <location>
        <begin position="131"/>
        <end position="141"/>
    </location>
</feature>
<evidence type="ECO:0000256" key="1">
    <source>
        <dbReference type="SAM" id="MobiDB-lite"/>
    </source>
</evidence>
<protein>
    <submittedName>
        <fullName evidence="2">Uncharacterized protein</fullName>
    </submittedName>
</protein>
<sequence>MADNIKRACLRSEKIQRLVAIQTNYLAGDVMLAPVDDDSSGLSLASTPSGSITLGNPDSLNVTVLSDPNTSPPALLPEECDDPDRTRRVGHAASSPAMLPLDSAEHGHRGEGKNDDNGSDVRSSPADECNEPARADAKRQQQLDSLWRQQQELRQLKKKVEEEEEKKKKKPQQKQQLLPFGGGRLHVPSAAEWATARRLDEEQGNNDDSNPTQQHNEALRKEEEEGRLDSPSKIASQQEQQQPPQKKKQKQQQQQQQPQKSQRKNTPATYLTLRPSPWSTDEYGFPERAEEWSTDAYYSPKRAENRDRSNPASWQHMQASRNGSPADAVLPSLPSPLSSPPLPPAARSGLHGVTKKEWDERSHSLEELERMSHRQLARHAWELQSAVGDFLPDVHGSGEVMKKVEHMEKNKAVEKWLRNGRFWSGRGCGDGGKRR</sequence>
<evidence type="ECO:0000313" key="3">
    <source>
        <dbReference type="Proteomes" id="UP001521184"/>
    </source>
</evidence>
<feature type="compositionally biased region" description="Basic and acidic residues" evidence="1">
    <location>
        <begin position="217"/>
        <end position="230"/>
    </location>
</feature>
<feature type="compositionally biased region" description="Low complexity" evidence="1">
    <location>
        <begin position="142"/>
        <end position="153"/>
    </location>
</feature>
<reference evidence="2 3" key="1">
    <citation type="journal article" date="2023" name="Plant Dis.">
        <title>First Report of Diplodia intermedia Causing Canker and Dieback Diseases on Apple Trees in Canada.</title>
        <authorList>
            <person name="Ellouze W."/>
            <person name="Ilyukhin E."/>
            <person name="Sulman M."/>
            <person name="Ali S."/>
        </authorList>
    </citation>
    <scope>NUCLEOTIDE SEQUENCE [LARGE SCALE GENOMIC DNA]</scope>
    <source>
        <strain evidence="2 3">M45-28</strain>
    </source>
</reference>
<dbReference type="Proteomes" id="UP001521184">
    <property type="component" value="Unassembled WGS sequence"/>
</dbReference>
<feature type="compositionally biased region" description="Polar residues" evidence="1">
    <location>
        <begin position="206"/>
        <end position="216"/>
    </location>
</feature>
<feature type="compositionally biased region" description="Polar residues" evidence="1">
    <location>
        <begin position="310"/>
        <end position="323"/>
    </location>
</feature>
<gene>
    <name evidence="2" type="ORF">SLS58_001573</name>
</gene>
<comment type="caution">
    <text evidence="2">The sequence shown here is derived from an EMBL/GenBank/DDBJ whole genome shotgun (WGS) entry which is preliminary data.</text>
</comment>
<feature type="region of interest" description="Disordered" evidence="1">
    <location>
        <begin position="37"/>
        <end position="358"/>
    </location>
</feature>
<feature type="compositionally biased region" description="Pro residues" evidence="1">
    <location>
        <begin position="333"/>
        <end position="344"/>
    </location>
</feature>
<feature type="compositionally biased region" description="Low complexity" evidence="1">
    <location>
        <begin position="251"/>
        <end position="260"/>
    </location>
</feature>
<name>A0ABR3U1J0_9PEZI</name>
<accession>A0ABR3U1J0</accession>
<evidence type="ECO:0000313" key="2">
    <source>
        <dbReference type="EMBL" id="KAL1649517.1"/>
    </source>
</evidence>
<proteinExistence type="predicted"/>